<organism evidence="1 2">
    <name type="scientific">Pseudomonas anguilliseptica</name>
    <dbReference type="NCBI Taxonomy" id="53406"/>
    <lineage>
        <taxon>Bacteria</taxon>
        <taxon>Pseudomonadati</taxon>
        <taxon>Pseudomonadota</taxon>
        <taxon>Gammaproteobacteria</taxon>
        <taxon>Pseudomonadales</taxon>
        <taxon>Pseudomonadaceae</taxon>
        <taxon>Pseudomonas</taxon>
    </lineage>
</organism>
<dbReference type="Proteomes" id="UP000242849">
    <property type="component" value="Unassembled WGS sequence"/>
</dbReference>
<name>A0A1H5L973_PSEAG</name>
<proteinExistence type="predicted"/>
<dbReference type="EMBL" id="FNSC01000002">
    <property type="protein sequence ID" value="SEE73632.1"/>
    <property type="molecule type" value="Genomic_DNA"/>
</dbReference>
<dbReference type="InterPro" id="IPR032710">
    <property type="entry name" value="NTF2-like_dom_sf"/>
</dbReference>
<dbReference type="SUPFAM" id="SSF54427">
    <property type="entry name" value="NTF2-like"/>
    <property type="match status" value="1"/>
</dbReference>
<evidence type="ECO:0000313" key="2">
    <source>
        <dbReference type="Proteomes" id="UP000242849"/>
    </source>
</evidence>
<dbReference type="OrthoDB" id="1157330at2"/>
<dbReference type="STRING" id="53406.SAMN05421553_4942"/>
<dbReference type="RefSeq" id="WP_090387876.1">
    <property type="nucleotide sequence ID" value="NZ_FNSC01000002.1"/>
</dbReference>
<accession>A0A1H5L973</accession>
<protein>
    <recommendedName>
        <fullName evidence="3">SnoaL-like domain-containing protein</fullName>
    </recommendedName>
</protein>
<keyword evidence="2" id="KW-1185">Reference proteome</keyword>
<sequence length="126" mass="13668">MIKDESETVVLDAVNAASAKWKHAFNSGDAAGCAAQYEDNAVMKAKPFGIFTGTAEIQGFWQKLINDGFSDVDYIDPKIEVIDATSAVLASGWKMNNASGVITREFWVLQSDGTAKLREDNFEAQG</sequence>
<evidence type="ECO:0008006" key="3">
    <source>
        <dbReference type="Google" id="ProtNLM"/>
    </source>
</evidence>
<dbReference type="AlphaFoldDB" id="A0A1H5L973"/>
<gene>
    <name evidence="1" type="ORF">SAMN05421553_4942</name>
</gene>
<dbReference type="Gene3D" id="3.10.450.50">
    <property type="match status" value="1"/>
</dbReference>
<reference evidence="2" key="1">
    <citation type="submission" date="2016-10" db="EMBL/GenBank/DDBJ databases">
        <authorList>
            <person name="Varghese N."/>
            <person name="Submissions S."/>
        </authorList>
    </citation>
    <scope>NUCLEOTIDE SEQUENCE [LARGE SCALE GENOMIC DNA]</scope>
    <source>
        <strain evidence="2">DSM 12111</strain>
    </source>
</reference>
<evidence type="ECO:0000313" key="1">
    <source>
        <dbReference type="EMBL" id="SEE73632.1"/>
    </source>
</evidence>